<evidence type="ECO:0000313" key="2">
    <source>
        <dbReference type="Proteomes" id="UP000028547"/>
    </source>
</evidence>
<dbReference type="GO" id="GO:0008757">
    <property type="term" value="F:S-adenosylmethionine-dependent methyltransferase activity"/>
    <property type="evidence" value="ECO:0007669"/>
    <property type="project" value="InterPro"/>
</dbReference>
<dbReference type="Gene3D" id="3.40.50.150">
    <property type="entry name" value="Vaccinia Virus protein VP39"/>
    <property type="match status" value="1"/>
</dbReference>
<dbReference type="InterPro" id="IPR008715">
    <property type="entry name" value="SAM-MeTfrase_NodS-like"/>
</dbReference>
<dbReference type="GO" id="GO:0009312">
    <property type="term" value="P:oligosaccharide biosynthetic process"/>
    <property type="evidence" value="ECO:0007669"/>
    <property type="project" value="InterPro"/>
</dbReference>
<name>A0A084SZR6_9BACT</name>
<evidence type="ECO:0000313" key="1">
    <source>
        <dbReference type="EMBL" id="KFA93951.1"/>
    </source>
</evidence>
<organism evidence="1 2">
    <name type="scientific">Archangium violaceum Cb vi76</name>
    <dbReference type="NCBI Taxonomy" id="1406225"/>
    <lineage>
        <taxon>Bacteria</taxon>
        <taxon>Pseudomonadati</taxon>
        <taxon>Myxococcota</taxon>
        <taxon>Myxococcia</taxon>
        <taxon>Myxococcales</taxon>
        <taxon>Cystobacterineae</taxon>
        <taxon>Archangiaceae</taxon>
        <taxon>Archangium</taxon>
    </lineage>
</organism>
<accession>A0A084SZR6</accession>
<dbReference type="SUPFAM" id="SSF53335">
    <property type="entry name" value="S-adenosyl-L-methionine-dependent methyltransferases"/>
    <property type="match status" value="1"/>
</dbReference>
<evidence type="ECO:0008006" key="3">
    <source>
        <dbReference type="Google" id="ProtNLM"/>
    </source>
</evidence>
<dbReference type="RefSeq" id="WP_043390666.1">
    <property type="nucleotide sequence ID" value="NZ_JPMI01000031.1"/>
</dbReference>
<comment type="caution">
    <text evidence="1">The sequence shown here is derived from an EMBL/GenBank/DDBJ whole genome shotgun (WGS) entry which is preliminary data.</text>
</comment>
<dbReference type="EMBL" id="JPMI01000031">
    <property type="protein sequence ID" value="KFA93951.1"/>
    <property type="molecule type" value="Genomic_DNA"/>
</dbReference>
<protein>
    <recommendedName>
        <fullName evidence="3">Methyltransferase domain-containing protein</fullName>
    </recommendedName>
</protein>
<dbReference type="Proteomes" id="UP000028547">
    <property type="component" value="Unassembled WGS sequence"/>
</dbReference>
<reference evidence="1 2" key="1">
    <citation type="submission" date="2014-07" db="EMBL/GenBank/DDBJ databases">
        <title>Draft Genome Sequence of Gephyronic Acid Producer, Cystobacter violaceus Strain Cb vi76.</title>
        <authorList>
            <person name="Stevens D.C."/>
            <person name="Young J."/>
            <person name="Carmichael R."/>
            <person name="Tan J."/>
            <person name="Taylor R.E."/>
        </authorList>
    </citation>
    <scope>NUCLEOTIDE SEQUENCE [LARGE SCALE GENOMIC DNA]</scope>
    <source>
        <strain evidence="1 2">Cb vi76</strain>
    </source>
</reference>
<dbReference type="AlphaFoldDB" id="A0A084SZR6"/>
<sequence length="365" mass="39725">MNPNAPVATLIVAAHPEDVARLFSTVCAGADVAVVAEEDGLGRELETVGLVLGARSTRALAPAGLESWCREHATRGGVRVFTHSPQEDAPRHRDVCLAVSRVFDRLQVPALGARPTAYQVLDDAAFQRKLELLNALYRERPGGTEACTHPVRDGLGVEAFCEVRHPDVVRALSLTKPEIFAELEDPWGFTHSTYERERYALTARVLGALTGQGSPPRSVVDVGACEGLMTERLRSLFPEAVVHAVESDPHFAARLRERLGGDERVRIVEASALDVPLEADLVLLAEVLYYLPVEAGRALLARIRASHLLTSYGGRFGEEVHAALRELGWRQVVCGALPARIEPVDGVASPLLVRRAGTDVRLWSR</sequence>
<dbReference type="InterPro" id="IPR029063">
    <property type="entry name" value="SAM-dependent_MTases_sf"/>
</dbReference>
<gene>
    <name evidence="1" type="ORF">Q664_05760</name>
</gene>
<proteinExistence type="predicted"/>
<dbReference type="Pfam" id="PF05401">
    <property type="entry name" value="NodS"/>
    <property type="match status" value="1"/>
</dbReference>